<dbReference type="AlphaFoldDB" id="B4VIV2"/>
<evidence type="ECO:0000313" key="2">
    <source>
        <dbReference type="EMBL" id="EDX78231.1"/>
    </source>
</evidence>
<keyword evidence="1" id="KW-0732">Signal</keyword>
<dbReference type="eggNOG" id="COG3210">
    <property type="taxonomic scope" value="Bacteria"/>
</dbReference>
<evidence type="ECO:0000256" key="1">
    <source>
        <dbReference type="SAM" id="SignalP"/>
    </source>
</evidence>
<dbReference type="HOGENOM" id="CLU_1022003_0_0_3"/>
<feature type="chain" id="PRO_5002825208" evidence="1">
    <location>
        <begin position="23"/>
        <end position="272"/>
    </location>
</feature>
<protein>
    <submittedName>
        <fullName evidence="2">PEP-CTERM putative exosortase interaction domain protein</fullName>
    </submittedName>
</protein>
<keyword evidence="3" id="KW-1185">Reference proteome</keyword>
<accession>B4VIV2</accession>
<gene>
    <name evidence="2" type="ORF">MC7420_7969</name>
</gene>
<dbReference type="InterPro" id="IPR026374">
    <property type="entry name" value="Cyano_PEP"/>
</dbReference>
<name>B4VIV2_9CYAN</name>
<dbReference type="NCBIfam" id="TIGR04155">
    <property type="entry name" value="cyano_PEP"/>
    <property type="match status" value="1"/>
</dbReference>
<organism evidence="2 3">
    <name type="scientific">Coleofasciculus chthonoplastes PCC 7420</name>
    <dbReference type="NCBI Taxonomy" id="118168"/>
    <lineage>
        <taxon>Bacteria</taxon>
        <taxon>Bacillati</taxon>
        <taxon>Cyanobacteriota</taxon>
        <taxon>Cyanophyceae</taxon>
        <taxon>Coleofasciculales</taxon>
        <taxon>Coleofasciculaceae</taxon>
        <taxon>Coleofasciculus</taxon>
    </lineage>
</organism>
<reference evidence="2 3" key="1">
    <citation type="submission" date="2008-07" db="EMBL/GenBank/DDBJ databases">
        <authorList>
            <person name="Tandeau de Marsac N."/>
            <person name="Ferriera S."/>
            <person name="Johnson J."/>
            <person name="Kravitz S."/>
            <person name="Beeson K."/>
            <person name="Sutton G."/>
            <person name="Rogers Y.-H."/>
            <person name="Friedman R."/>
            <person name="Frazier M."/>
            <person name="Venter J.C."/>
        </authorList>
    </citation>
    <scope>NUCLEOTIDE SEQUENCE [LARGE SCALE GENOMIC DNA]</scope>
    <source>
        <strain evidence="2 3">PCC 7420</strain>
    </source>
</reference>
<dbReference type="Proteomes" id="UP000003835">
    <property type="component" value="Unassembled WGS sequence"/>
</dbReference>
<feature type="signal peptide" evidence="1">
    <location>
        <begin position="1"/>
        <end position="22"/>
    </location>
</feature>
<evidence type="ECO:0000313" key="3">
    <source>
        <dbReference type="Proteomes" id="UP000003835"/>
    </source>
</evidence>
<dbReference type="RefSeq" id="WP_006098666.1">
    <property type="nucleotide sequence ID" value="NZ_DS989842.1"/>
</dbReference>
<dbReference type="EMBL" id="DS989842">
    <property type="protein sequence ID" value="EDX78231.1"/>
    <property type="molecule type" value="Genomic_DNA"/>
</dbReference>
<proteinExistence type="predicted"/>
<sequence length="272" mass="28413">MSQRFIKYTQQLSMAAAVGAIAATTLSVNPASAFSITTGGQAKGSPAGIEGLTTNVSNARVITFNEAVDSPFTTVDQIDQKGATYSPGNALVINNGGAFVSQTGAIPYSGPPSGSTNNTSAYLSLPTNNNNGVSQVTITLPTLSNYWGLHWGSMDDASANSPANQIEFLRDGTVLATFTPDDLTALGLDVEAGGGPGNQGLARANPYVNFFSDNSGEWFNGVRLTQLGNNNNIAFESDNHAYRPVPEPLTILGSGLALGFGAIFKKQQSRRR</sequence>
<dbReference type="STRING" id="118168.MC7420_7969"/>